<dbReference type="EMBL" id="RBXR01000001">
    <property type="protein sequence ID" value="RKT66985.1"/>
    <property type="molecule type" value="Genomic_DNA"/>
</dbReference>
<name>A0A495X137_9PSEU</name>
<reference evidence="1 2" key="1">
    <citation type="submission" date="2018-10" db="EMBL/GenBank/DDBJ databases">
        <title>Sequencing the genomes of 1000 actinobacteria strains.</title>
        <authorList>
            <person name="Klenk H.-P."/>
        </authorList>
    </citation>
    <scope>NUCLEOTIDE SEQUENCE [LARGE SCALE GENOMIC DNA]</scope>
    <source>
        <strain evidence="1 2">DSM 43911</strain>
    </source>
</reference>
<evidence type="ECO:0000313" key="2">
    <source>
        <dbReference type="Proteomes" id="UP000272729"/>
    </source>
</evidence>
<comment type="caution">
    <text evidence="1">The sequence shown here is derived from an EMBL/GenBank/DDBJ whole genome shotgun (WGS) entry which is preliminary data.</text>
</comment>
<dbReference type="Proteomes" id="UP000272729">
    <property type="component" value="Unassembled WGS sequence"/>
</dbReference>
<keyword evidence="2" id="KW-1185">Reference proteome</keyword>
<proteinExistence type="predicted"/>
<accession>A0A495X137</accession>
<gene>
    <name evidence="1" type="ORF">DFJ66_0151</name>
</gene>
<organism evidence="1 2">
    <name type="scientific">Saccharothrix variisporea</name>
    <dbReference type="NCBI Taxonomy" id="543527"/>
    <lineage>
        <taxon>Bacteria</taxon>
        <taxon>Bacillati</taxon>
        <taxon>Actinomycetota</taxon>
        <taxon>Actinomycetes</taxon>
        <taxon>Pseudonocardiales</taxon>
        <taxon>Pseudonocardiaceae</taxon>
        <taxon>Saccharothrix</taxon>
    </lineage>
</organism>
<sequence length="31" mass="3292">MTGNVPPGTYVSTLRVVAKTVSDKIVTSVDR</sequence>
<protein>
    <submittedName>
        <fullName evidence="1">Uncharacterized protein</fullName>
    </submittedName>
</protein>
<dbReference type="AlphaFoldDB" id="A0A495X137"/>
<evidence type="ECO:0000313" key="1">
    <source>
        <dbReference type="EMBL" id="RKT66985.1"/>
    </source>
</evidence>